<gene>
    <name evidence="1" type="ORF">SAMN05421872_11690</name>
</gene>
<organism evidence="1 2">
    <name type="scientific">Nocardioides lianchengensis</name>
    <dbReference type="NCBI Taxonomy" id="1045774"/>
    <lineage>
        <taxon>Bacteria</taxon>
        <taxon>Bacillati</taxon>
        <taxon>Actinomycetota</taxon>
        <taxon>Actinomycetes</taxon>
        <taxon>Propionibacteriales</taxon>
        <taxon>Nocardioidaceae</taxon>
        <taxon>Nocardioides</taxon>
    </lineage>
</organism>
<dbReference type="Proteomes" id="UP000199034">
    <property type="component" value="Unassembled WGS sequence"/>
</dbReference>
<proteinExistence type="predicted"/>
<reference evidence="1 2" key="1">
    <citation type="submission" date="2016-10" db="EMBL/GenBank/DDBJ databases">
        <authorList>
            <person name="de Groot N.N."/>
        </authorList>
    </citation>
    <scope>NUCLEOTIDE SEQUENCE [LARGE SCALE GENOMIC DNA]</scope>
    <source>
        <strain evidence="1 2">CGMCC 4.6858</strain>
    </source>
</reference>
<dbReference type="AlphaFoldDB" id="A0A1G7AV77"/>
<evidence type="ECO:0000313" key="1">
    <source>
        <dbReference type="EMBL" id="SDE18681.1"/>
    </source>
</evidence>
<sequence length="163" mass="17297">MPGVLALLPSYAGLSDPVLDLRLACLDAVSWLGSDVVVVGDPQGCRVGHSLLSAAGVSRRDFVPPQPPEGGSYLVVGNGSARRSEKAPGHLDERSFAFDDGLRAALASSDAGWSDFALGDDLLASLDGIRELLGLLPAGTPAQVDYDDDPFGVRYWVMRWEWS</sequence>
<name>A0A1G7AV77_9ACTN</name>
<dbReference type="STRING" id="1045774.SAMN05421872_11690"/>
<evidence type="ECO:0000313" key="2">
    <source>
        <dbReference type="Proteomes" id="UP000199034"/>
    </source>
</evidence>
<keyword evidence="2" id="KW-1185">Reference proteome</keyword>
<accession>A0A1G7AV77</accession>
<dbReference type="EMBL" id="FMZM01000016">
    <property type="protein sequence ID" value="SDE18681.1"/>
    <property type="molecule type" value="Genomic_DNA"/>
</dbReference>
<protein>
    <submittedName>
        <fullName evidence="1">Uncharacterized protein</fullName>
    </submittedName>
</protein>